<reference evidence="1 2" key="1">
    <citation type="journal article" date="2019" name="Commun. Biol.">
        <title>The bagworm genome reveals a unique fibroin gene that provides high tensile strength.</title>
        <authorList>
            <person name="Kono N."/>
            <person name="Nakamura H."/>
            <person name="Ohtoshi R."/>
            <person name="Tomita M."/>
            <person name="Numata K."/>
            <person name="Arakawa K."/>
        </authorList>
    </citation>
    <scope>NUCLEOTIDE SEQUENCE [LARGE SCALE GENOMIC DNA]</scope>
</reference>
<sequence>MFAYHPRLADVHRSLRKLFRLNRVYIESERRRRNLGSRQAALTRRRRAVDAGSNTCRCRVSLFRLRPVQLRVADTRVFPWPTCLRLSARRSRCQYDVERGRNISLTVSGNNVPPVIIV</sequence>
<dbReference type="AlphaFoldDB" id="A0A4C1ZJH9"/>
<comment type="caution">
    <text evidence="1">The sequence shown here is derived from an EMBL/GenBank/DDBJ whole genome shotgun (WGS) entry which is preliminary data.</text>
</comment>
<organism evidence="1 2">
    <name type="scientific">Eumeta variegata</name>
    <name type="common">Bagworm moth</name>
    <name type="synonym">Eumeta japonica</name>
    <dbReference type="NCBI Taxonomy" id="151549"/>
    <lineage>
        <taxon>Eukaryota</taxon>
        <taxon>Metazoa</taxon>
        <taxon>Ecdysozoa</taxon>
        <taxon>Arthropoda</taxon>
        <taxon>Hexapoda</taxon>
        <taxon>Insecta</taxon>
        <taxon>Pterygota</taxon>
        <taxon>Neoptera</taxon>
        <taxon>Endopterygota</taxon>
        <taxon>Lepidoptera</taxon>
        <taxon>Glossata</taxon>
        <taxon>Ditrysia</taxon>
        <taxon>Tineoidea</taxon>
        <taxon>Psychidae</taxon>
        <taxon>Oiketicinae</taxon>
        <taxon>Eumeta</taxon>
    </lineage>
</organism>
<protein>
    <submittedName>
        <fullName evidence="1">Uncharacterized protein</fullName>
    </submittedName>
</protein>
<proteinExistence type="predicted"/>
<evidence type="ECO:0000313" key="1">
    <source>
        <dbReference type="EMBL" id="GBP86767.1"/>
    </source>
</evidence>
<accession>A0A4C1ZJH9</accession>
<name>A0A4C1ZJH9_EUMVA</name>
<evidence type="ECO:0000313" key="2">
    <source>
        <dbReference type="Proteomes" id="UP000299102"/>
    </source>
</evidence>
<gene>
    <name evidence="1" type="ORF">EVAR_66676_1</name>
</gene>
<dbReference type="EMBL" id="BGZK01001815">
    <property type="protein sequence ID" value="GBP86767.1"/>
    <property type="molecule type" value="Genomic_DNA"/>
</dbReference>
<dbReference type="Proteomes" id="UP000299102">
    <property type="component" value="Unassembled WGS sequence"/>
</dbReference>
<keyword evidence="2" id="KW-1185">Reference proteome</keyword>